<dbReference type="EMBL" id="CADCSZ010000165">
    <property type="protein sequence ID" value="CAA9259623.1"/>
    <property type="molecule type" value="Genomic_DNA"/>
</dbReference>
<reference evidence="2" key="1">
    <citation type="submission" date="2020-02" db="EMBL/GenBank/DDBJ databases">
        <authorList>
            <person name="Meier V. D."/>
        </authorList>
    </citation>
    <scope>NUCLEOTIDE SEQUENCE</scope>
    <source>
        <strain evidence="2">AVDCRST_MAG76</strain>
    </source>
</reference>
<dbReference type="EC" id="3.6.3.5" evidence="2"/>
<keyword evidence="2" id="KW-0378">Hydrolase</keyword>
<proteinExistence type="predicted"/>
<dbReference type="EC" id="3.6.3.4" evidence="2"/>
<feature type="non-terminal residue" evidence="2">
    <location>
        <position position="1"/>
    </location>
</feature>
<dbReference type="EC" id="3.6.3.3" evidence="2"/>
<dbReference type="AlphaFoldDB" id="A0A6J4IR16"/>
<accession>A0A6J4IR16</accession>
<feature type="non-terminal residue" evidence="2">
    <location>
        <position position="67"/>
    </location>
</feature>
<feature type="compositionally biased region" description="Basic and acidic residues" evidence="1">
    <location>
        <begin position="43"/>
        <end position="58"/>
    </location>
</feature>
<evidence type="ECO:0000313" key="2">
    <source>
        <dbReference type="EMBL" id="CAA9259623.1"/>
    </source>
</evidence>
<sequence>AELSGVLRHARPREGDRHGRRPSLPQLVHGARRRQAQAADQGRGPEGHLETGRGRGDRAPGAAARRL</sequence>
<feature type="region of interest" description="Disordered" evidence="1">
    <location>
        <begin position="1"/>
        <end position="67"/>
    </location>
</feature>
<gene>
    <name evidence="2" type="ORF">AVDCRST_MAG76-2750</name>
</gene>
<name>A0A6J4IR16_9ACTN</name>
<evidence type="ECO:0000256" key="1">
    <source>
        <dbReference type="SAM" id="MobiDB-lite"/>
    </source>
</evidence>
<organism evidence="2">
    <name type="scientific">uncultured Acidimicrobiales bacterium</name>
    <dbReference type="NCBI Taxonomy" id="310071"/>
    <lineage>
        <taxon>Bacteria</taxon>
        <taxon>Bacillati</taxon>
        <taxon>Actinomycetota</taxon>
        <taxon>Acidimicrobiia</taxon>
        <taxon>Acidimicrobiales</taxon>
        <taxon>environmental samples</taxon>
    </lineage>
</organism>
<dbReference type="GO" id="GO:0016787">
    <property type="term" value="F:hydrolase activity"/>
    <property type="evidence" value="ECO:0007669"/>
    <property type="project" value="UniProtKB-KW"/>
</dbReference>
<protein>
    <submittedName>
        <fullName evidence="2">Lead, cadmium, zinc and mercury transporting ATPase Copper-translocating P-type ATPase</fullName>
        <ecNumber evidence="2">3.6.3.3</ecNumber>
        <ecNumber evidence="2">3.6.3.4</ecNumber>
        <ecNumber evidence="2">3.6.3.5</ecNumber>
    </submittedName>
</protein>